<comment type="caution">
    <text evidence="2">The sequence shown here is derived from an EMBL/GenBank/DDBJ whole genome shotgun (WGS) entry which is preliminary data.</text>
</comment>
<organism evidence="2 3">
    <name type="scientific">Cohnella yongneupensis</name>
    <dbReference type="NCBI Taxonomy" id="425006"/>
    <lineage>
        <taxon>Bacteria</taxon>
        <taxon>Bacillati</taxon>
        <taxon>Bacillota</taxon>
        <taxon>Bacilli</taxon>
        <taxon>Bacillales</taxon>
        <taxon>Paenibacillaceae</taxon>
        <taxon>Cohnella</taxon>
    </lineage>
</organism>
<feature type="region of interest" description="Disordered" evidence="1">
    <location>
        <begin position="98"/>
        <end position="123"/>
    </location>
</feature>
<dbReference type="EMBL" id="JBHSNC010000024">
    <property type="protein sequence ID" value="MFC5529498.1"/>
    <property type="molecule type" value="Genomic_DNA"/>
</dbReference>
<dbReference type="RefSeq" id="WP_378111371.1">
    <property type="nucleotide sequence ID" value="NZ_JBHSNC010000024.1"/>
</dbReference>
<proteinExistence type="predicted"/>
<evidence type="ECO:0000256" key="1">
    <source>
        <dbReference type="SAM" id="MobiDB-lite"/>
    </source>
</evidence>
<sequence>MNQIITLNKKQVSVSFTNYFDSVLGEFLFRQVMCDVFMPGNEVVPIVIEKEQIRLVLEGFKNRKELYNEIRKEDIKGQSVYVITPQMRYDLRWLKGPKPKKPLTKEKPPSDDDDDDYDIPGVTTAVQPEKPAAKPREFNDARRKYLLSIGFVFNEATNNWVRKGIRFPDNKINAAASDDQFIDDMTRLIAADERSRQKRPTKSE</sequence>
<dbReference type="Proteomes" id="UP001596108">
    <property type="component" value="Unassembled WGS sequence"/>
</dbReference>
<protein>
    <submittedName>
        <fullName evidence="2">Uncharacterized protein</fullName>
    </submittedName>
</protein>
<name>A0ABW0QX58_9BACL</name>
<reference evidence="3" key="1">
    <citation type="journal article" date="2019" name="Int. J. Syst. Evol. Microbiol.">
        <title>The Global Catalogue of Microorganisms (GCM) 10K type strain sequencing project: providing services to taxonomists for standard genome sequencing and annotation.</title>
        <authorList>
            <consortium name="The Broad Institute Genomics Platform"/>
            <consortium name="The Broad Institute Genome Sequencing Center for Infectious Disease"/>
            <person name="Wu L."/>
            <person name="Ma J."/>
        </authorList>
    </citation>
    <scope>NUCLEOTIDE SEQUENCE [LARGE SCALE GENOMIC DNA]</scope>
    <source>
        <strain evidence="3">CGMCC 1.18578</strain>
    </source>
</reference>
<evidence type="ECO:0000313" key="2">
    <source>
        <dbReference type="EMBL" id="MFC5529498.1"/>
    </source>
</evidence>
<keyword evidence="3" id="KW-1185">Reference proteome</keyword>
<evidence type="ECO:0000313" key="3">
    <source>
        <dbReference type="Proteomes" id="UP001596108"/>
    </source>
</evidence>
<accession>A0ABW0QX58</accession>
<gene>
    <name evidence="2" type="ORF">ACFPQ4_08555</name>
</gene>